<reference evidence="8 9" key="1">
    <citation type="submission" date="2016-09" db="EMBL/GenBank/DDBJ databases">
        <title>Aspergillus awamori IFM 58123T.</title>
        <authorList>
            <person name="Kusuya Y."/>
            <person name="Shimizu M."/>
            <person name="Takahashi H."/>
            <person name="Yaguchi T."/>
        </authorList>
    </citation>
    <scope>NUCLEOTIDE SEQUENCE [LARGE SCALE GENOMIC DNA]</scope>
    <source>
        <strain evidence="8 9">IFM 58123</strain>
    </source>
</reference>
<feature type="transmembrane region" description="Helical" evidence="6">
    <location>
        <begin position="89"/>
        <end position="109"/>
    </location>
</feature>
<dbReference type="EMBL" id="BDHI01000014">
    <property type="protein sequence ID" value="GCB23262.1"/>
    <property type="molecule type" value="Genomic_DNA"/>
</dbReference>
<feature type="transmembrane region" description="Helical" evidence="6">
    <location>
        <begin position="12"/>
        <end position="30"/>
    </location>
</feature>
<evidence type="ECO:0000313" key="9">
    <source>
        <dbReference type="Proteomes" id="UP000286921"/>
    </source>
</evidence>
<keyword evidence="3 6" id="KW-0812">Transmembrane</keyword>
<evidence type="ECO:0000259" key="7">
    <source>
        <dbReference type="PROSITE" id="PS50850"/>
    </source>
</evidence>
<proteinExistence type="inferred from homology"/>
<dbReference type="GO" id="GO:0016020">
    <property type="term" value="C:membrane"/>
    <property type="evidence" value="ECO:0007669"/>
    <property type="project" value="UniProtKB-SubCell"/>
</dbReference>
<dbReference type="InterPro" id="IPR050360">
    <property type="entry name" value="MFS_Sugar_Transporters"/>
</dbReference>
<dbReference type="InterPro" id="IPR036259">
    <property type="entry name" value="MFS_trans_sf"/>
</dbReference>
<dbReference type="PROSITE" id="PS50850">
    <property type="entry name" value="MFS"/>
    <property type="match status" value="1"/>
</dbReference>
<comment type="subcellular location">
    <subcellularLocation>
        <location evidence="1">Membrane</location>
        <topology evidence="1">Multi-pass membrane protein</topology>
    </subcellularLocation>
</comment>
<feature type="transmembrane region" description="Helical" evidence="6">
    <location>
        <begin position="151"/>
        <end position="171"/>
    </location>
</feature>
<evidence type="ECO:0000256" key="4">
    <source>
        <dbReference type="ARBA" id="ARBA00022989"/>
    </source>
</evidence>
<dbReference type="PANTHER" id="PTHR48022:SF2">
    <property type="entry name" value="PLASTIDIC GLUCOSE TRANSPORTER 4"/>
    <property type="match status" value="1"/>
</dbReference>
<dbReference type="Proteomes" id="UP000286921">
    <property type="component" value="Unassembled WGS sequence"/>
</dbReference>
<dbReference type="SUPFAM" id="SSF103473">
    <property type="entry name" value="MFS general substrate transporter"/>
    <property type="match status" value="1"/>
</dbReference>
<feature type="domain" description="Major facilitator superfamily (MFS) profile" evidence="7">
    <location>
        <begin position="1"/>
        <end position="437"/>
    </location>
</feature>
<dbReference type="Gene3D" id="1.20.1250.20">
    <property type="entry name" value="MFS general substrate transporter like domains"/>
    <property type="match status" value="1"/>
</dbReference>
<name>A0A401KVG0_ASPAW</name>
<feature type="transmembrane region" description="Helical" evidence="6">
    <location>
        <begin position="279"/>
        <end position="297"/>
    </location>
</feature>
<accession>A0A401KVG0</accession>
<feature type="transmembrane region" description="Helical" evidence="6">
    <location>
        <begin position="309"/>
        <end position="328"/>
    </location>
</feature>
<dbReference type="InterPro" id="IPR005829">
    <property type="entry name" value="Sugar_transporter_CS"/>
</dbReference>
<keyword evidence="8" id="KW-0813">Transport</keyword>
<comment type="similarity">
    <text evidence="2">Belongs to the major facilitator superfamily. Sugar transporter (TC 2.A.1.1) family.</text>
</comment>
<evidence type="ECO:0000256" key="3">
    <source>
        <dbReference type="ARBA" id="ARBA00022692"/>
    </source>
</evidence>
<dbReference type="InterPro" id="IPR005828">
    <property type="entry name" value="MFS_sugar_transport-like"/>
</dbReference>
<evidence type="ECO:0000256" key="6">
    <source>
        <dbReference type="SAM" id="Phobius"/>
    </source>
</evidence>
<feature type="transmembrane region" description="Helical" evidence="6">
    <location>
        <begin position="334"/>
        <end position="352"/>
    </location>
</feature>
<evidence type="ECO:0000256" key="5">
    <source>
        <dbReference type="ARBA" id="ARBA00023136"/>
    </source>
</evidence>
<dbReference type="AlphaFoldDB" id="A0A401KVG0"/>
<dbReference type="InterPro" id="IPR020846">
    <property type="entry name" value="MFS_dom"/>
</dbReference>
<organism evidence="8 9">
    <name type="scientific">Aspergillus awamori</name>
    <name type="common">Black koji mold</name>
    <dbReference type="NCBI Taxonomy" id="105351"/>
    <lineage>
        <taxon>Eukaryota</taxon>
        <taxon>Fungi</taxon>
        <taxon>Dikarya</taxon>
        <taxon>Ascomycota</taxon>
        <taxon>Pezizomycotina</taxon>
        <taxon>Eurotiomycetes</taxon>
        <taxon>Eurotiomycetidae</taxon>
        <taxon>Eurotiales</taxon>
        <taxon>Aspergillaceae</taxon>
        <taxon>Aspergillus</taxon>
    </lineage>
</organism>
<evidence type="ECO:0000313" key="8">
    <source>
        <dbReference type="EMBL" id="GCB23262.1"/>
    </source>
</evidence>
<dbReference type="PROSITE" id="PS00216">
    <property type="entry name" value="SUGAR_TRANSPORT_1"/>
    <property type="match status" value="1"/>
</dbReference>
<keyword evidence="5 6" id="KW-0472">Membrane</keyword>
<feature type="transmembrane region" description="Helical" evidence="6">
    <location>
        <begin position="124"/>
        <end position="144"/>
    </location>
</feature>
<sequence length="464" mass="50145">MSSSNPPREVPWLIWVVAIFGSVSSAGFGFDQGCFGSYDPAQQAWSLSDRQQSLGTGLGYVGVILGLSAVVTAGVAIEASCQDSYAQFLVGKAVVYFAGGIASTVIPVYQGECAPQHLRGMMTSLYNAFLMVGGFCAALIVYLCRHVPSDWAWRSVVVAQVAIPAMGWLSLPFLPESPYWLLRRGRRAAAIASLRRLHALDAAAAEAEIISIEQQLALQQQQQQQEKELASWMACFTDPIHFRRTLIAVGAQIFQQAQGISFVANYQAVFLEQVGFRQVLLMSVIVYIIGIVGNLTGMFMADRLGRRNVLLPASGLLGSCMLTIGGLTTPSTSSSSLSIAVVVMLMLWFFTFQSTWGPLAWAITAEIPPTGTAVREKMVTLAGFSAYGTGLIIVFVNPYTQAAIGGKVAFIYGALDQTRSLEEIDEMFVARVPPREFGIYQCQSGAFDAEKTVDGKTSVDEECV</sequence>
<keyword evidence="8" id="KW-0762">Sugar transport</keyword>
<dbReference type="GO" id="GO:0005351">
    <property type="term" value="F:carbohydrate:proton symporter activity"/>
    <property type="evidence" value="ECO:0007669"/>
    <property type="project" value="TreeGrafter"/>
</dbReference>
<evidence type="ECO:0000256" key="2">
    <source>
        <dbReference type="ARBA" id="ARBA00010992"/>
    </source>
</evidence>
<protein>
    <submittedName>
        <fullName evidence="8">Probable glucose transporter rco-3</fullName>
    </submittedName>
</protein>
<evidence type="ECO:0000256" key="1">
    <source>
        <dbReference type="ARBA" id="ARBA00004141"/>
    </source>
</evidence>
<dbReference type="Pfam" id="PF00083">
    <property type="entry name" value="Sugar_tr"/>
    <property type="match status" value="1"/>
</dbReference>
<keyword evidence="9" id="KW-1185">Reference proteome</keyword>
<comment type="caution">
    <text evidence="8">The sequence shown here is derived from an EMBL/GenBank/DDBJ whole genome shotgun (WGS) entry which is preliminary data.</text>
</comment>
<gene>
    <name evidence="8" type="ORF">AAWM_06147</name>
</gene>
<feature type="transmembrane region" description="Helical" evidence="6">
    <location>
        <begin position="57"/>
        <end position="77"/>
    </location>
</feature>
<keyword evidence="4 6" id="KW-1133">Transmembrane helix</keyword>
<dbReference type="PANTHER" id="PTHR48022">
    <property type="entry name" value="PLASTIDIC GLUCOSE TRANSPORTER 4"/>
    <property type="match status" value="1"/>
</dbReference>